<evidence type="ECO:0000313" key="1">
    <source>
        <dbReference type="EMBL" id="KKQ18285.1"/>
    </source>
</evidence>
<dbReference type="InterPro" id="IPR015422">
    <property type="entry name" value="PyrdxlP-dep_Trfase_small"/>
</dbReference>
<dbReference type="GO" id="GO:0008483">
    <property type="term" value="F:transaminase activity"/>
    <property type="evidence" value="ECO:0007669"/>
    <property type="project" value="UniProtKB-KW"/>
</dbReference>
<reference evidence="1 2" key="1">
    <citation type="journal article" date="2015" name="Nature">
        <title>rRNA introns, odd ribosomes, and small enigmatic genomes across a large radiation of phyla.</title>
        <authorList>
            <person name="Brown C.T."/>
            <person name="Hug L.A."/>
            <person name="Thomas B.C."/>
            <person name="Sharon I."/>
            <person name="Castelle C.J."/>
            <person name="Singh A."/>
            <person name="Wilkins M.J."/>
            <person name="Williams K.H."/>
            <person name="Banfield J.F."/>
        </authorList>
    </citation>
    <scope>NUCLEOTIDE SEQUENCE [LARGE SCALE GENOMIC DNA]</scope>
</reference>
<gene>
    <name evidence="1" type="ORF">US31_C0006G0016</name>
</gene>
<comment type="caution">
    <text evidence="1">The sequence shown here is derived from an EMBL/GenBank/DDBJ whole genome shotgun (WGS) entry which is preliminary data.</text>
</comment>
<dbReference type="InterPro" id="IPR015424">
    <property type="entry name" value="PyrdxlP-dep_Trfase"/>
</dbReference>
<sequence>MATYDDAERSHGSIRFTLGQETTKEEIDYTISNLKTIIKRLREISPLGSTK</sequence>
<evidence type="ECO:0000313" key="2">
    <source>
        <dbReference type="Proteomes" id="UP000034508"/>
    </source>
</evidence>
<organism evidence="1 2">
    <name type="scientific">Berkelbacteria bacterium GW2011_GWA1_36_9</name>
    <dbReference type="NCBI Taxonomy" id="1618331"/>
    <lineage>
        <taxon>Bacteria</taxon>
        <taxon>Candidatus Berkelbacteria</taxon>
    </lineage>
</organism>
<keyword evidence="1" id="KW-0032">Aminotransferase</keyword>
<dbReference type="Proteomes" id="UP000034508">
    <property type="component" value="Unassembled WGS sequence"/>
</dbReference>
<proteinExistence type="predicted"/>
<dbReference type="AlphaFoldDB" id="A0A0G0FWR3"/>
<name>A0A0G0FWR3_9BACT</name>
<accession>A0A0G0FWR3</accession>
<dbReference type="SUPFAM" id="SSF53383">
    <property type="entry name" value="PLP-dependent transferases"/>
    <property type="match status" value="1"/>
</dbReference>
<keyword evidence="1" id="KW-0808">Transferase</keyword>
<dbReference type="EMBL" id="LBSM01000006">
    <property type="protein sequence ID" value="KKQ18285.1"/>
    <property type="molecule type" value="Genomic_DNA"/>
</dbReference>
<dbReference type="Gene3D" id="3.90.1150.10">
    <property type="entry name" value="Aspartate Aminotransferase, domain 1"/>
    <property type="match status" value="1"/>
</dbReference>
<protein>
    <submittedName>
        <fullName evidence="1">Aminotransferase class V</fullName>
    </submittedName>
</protein>